<keyword evidence="7 8" id="KW-0472">Membrane</keyword>
<keyword evidence="4 8" id="KW-1003">Cell membrane</keyword>
<feature type="transmembrane region" description="Helical" evidence="8">
    <location>
        <begin position="175"/>
        <end position="191"/>
    </location>
</feature>
<feature type="chain" id="PRO_5018206963" description="Probable membrane transporter protein" evidence="9">
    <location>
        <begin position="21"/>
        <end position="246"/>
    </location>
</feature>
<evidence type="ECO:0000256" key="8">
    <source>
        <dbReference type="RuleBase" id="RU363041"/>
    </source>
</evidence>
<dbReference type="InterPro" id="IPR002781">
    <property type="entry name" value="TM_pro_TauE-like"/>
</dbReference>
<evidence type="ECO:0000313" key="11">
    <source>
        <dbReference type="Proteomes" id="UP000268623"/>
    </source>
</evidence>
<feature type="transmembrane region" description="Helical" evidence="8">
    <location>
        <begin position="98"/>
        <end position="119"/>
    </location>
</feature>
<sequence>MTFILLFAVATWAGAQNALAGGGSFLTLPTLMFTGMDALAANVTSCAALFPAQVATGWTGRKLARGANGLSLRTLFAISIIGGAVGAAVLLATPRGLFAQLVPWLVLFATIVFAWGSFFRKPGETPTHLRAPGAALAQFLISVYGGYFGGGIGFLMVAALTMAGQGVRVASATKNVLAGVMNAAAVAIFLFSPDLHWPQALVTSAGATIGGIAGARLIHHIDEKILRIFIIVVGAALTVGLFLRAP</sequence>
<accession>A0A3M9XKJ2</accession>
<dbReference type="PANTHER" id="PTHR30269">
    <property type="entry name" value="TRANSMEMBRANE PROTEIN YFCA"/>
    <property type="match status" value="1"/>
</dbReference>
<evidence type="ECO:0000256" key="2">
    <source>
        <dbReference type="ARBA" id="ARBA00009142"/>
    </source>
</evidence>
<proteinExistence type="inferred from homology"/>
<feature type="transmembrane region" description="Helical" evidence="8">
    <location>
        <begin position="139"/>
        <end position="163"/>
    </location>
</feature>
<dbReference type="AlphaFoldDB" id="A0A3M9XKJ2"/>
<dbReference type="InterPro" id="IPR052017">
    <property type="entry name" value="TSUP"/>
</dbReference>
<dbReference type="EMBL" id="QWDD01000001">
    <property type="protein sequence ID" value="RNJ48305.1"/>
    <property type="molecule type" value="Genomic_DNA"/>
</dbReference>
<dbReference type="Proteomes" id="UP000268623">
    <property type="component" value="Unassembled WGS sequence"/>
</dbReference>
<evidence type="ECO:0000313" key="10">
    <source>
        <dbReference type="EMBL" id="RNJ48305.1"/>
    </source>
</evidence>
<dbReference type="RefSeq" id="WP_123174310.1">
    <property type="nucleotide sequence ID" value="NZ_QWDD01000001.1"/>
</dbReference>
<keyword evidence="9" id="KW-0732">Signal</keyword>
<evidence type="ECO:0000256" key="6">
    <source>
        <dbReference type="ARBA" id="ARBA00022989"/>
    </source>
</evidence>
<gene>
    <name evidence="10" type="ORF">D1O30_00375</name>
</gene>
<evidence type="ECO:0000256" key="9">
    <source>
        <dbReference type="SAM" id="SignalP"/>
    </source>
</evidence>
<keyword evidence="3" id="KW-0813">Transport</keyword>
<name>A0A3M9XKJ2_9HYPH</name>
<comment type="caution">
    <text evidence="10">The sequence shown here is derived from an EMBL/GenBank/DDBJ whole genome shotgun (WGS) entry which is preliminary data.</text>
</comment>
<keyword evidence="6 8" id="KW-1133">Transmembrane helix</keyword>
<evidence type="ECO:0000256" key="4">
    <source>
        <dbReference type="ARBA" id="ARBA00022475"/>
    </source>
</evidence>
<evidence type="ECO:0000256" key="7">
    <source>
        <dbReference type="ARBA" id="ARBA00023136"/>
    </source>
</evidence>
<organism evidence="10 11">
    <name type="scientific">Methylocystis hirsuta</name>
    <dbReference type="NCBI Taxonomy" id="369798"/>
    <lineage>
        <taxon>Bacteria</taxon>
        <taxon>Pseudomonadati</taxon>
        <taxon>Pseudomonadota</taxon>
        <taxon>Alphaproteobacteria</taxon>
        <taxon>Hyphomicrobiales</taxon>
        <taxon>Methylocystaceae</taxon>
        <taxon>Methylocystis</taxon>
    </lineage>
</organism>
<evidence type="ECO:0000256" key="3">
    <source>
        <dbReference type="ARBA" id="ARBA00022448"/>
    </source>
</evidence>
<dbReference type="Pfam" id="PF01925">
    <property type="entry name" value="TauE"/>
    <property type="match status" value="1"/>
</dbReference>
<keyword evidence="11" id="KW-1185">Reference proteome</keyword>
<dbReference type="OrthoDB" id="9807082at2"/>
<comment type="subcellular location">
    <subcellularLocation>
        <location evidence="1 8">Cell membrane</location>
        <topology evidence="1 8">Multi-pass membrane protein</topology>
    </subcellularLocation>
</comment>
<protein>
    <recommendedName>
        <fullName evidence="8">Probable membrane transporter protein</fullName>
    </recommendedName>
</protein>
<evidence type="ECO:0000256" key="1">
    <source>
        <dbReference type="ARBA" id="ARBA00004651"/>
    </source>
</evidence>
<reference evidence="10 11" key="1">
    <citation type="submission" date="2018-08" db="EMBL/GenBank/DDBJ databases">
        <title>Genome sequence of Methylocystis hirsuta CSC1, a methanotroph able to accumulate PHAs.</title>
        <authorList>
            <person name="Bordel S."/>
            <person name="Rodriguez E."/>
            <person name="Gancedo J."/>
            <person name="Munoz R."/>
        </authorList>
    </citation>
    <scope>NUCLEOTIDE SEQUENCE [LARGE SCALE GENOMIC DNA]</scope>
    <source>
        <strain evidence="10 11">CSC1</strain>
    </source>
</reference>
<comment type="similarity">
    <text evidence="2 8">Belongs to the 4-toluene sulfonate uptake permease (TSUP) (TC 2.A.102) family.</text>
</comment>
<evidence type="ECO:0000256" key="5">
    <source>
        <dbReference type="ARBA" id="ARBA00022692"/>
    </source>
</evidence>
<feature type="signal peptide" evidence="9">
    <location>
        <begin position="1"/>
        <end position="20"/>
    </location>
</feature>
<dbReference type="PANTHER" id="PTHR30269:SF0">
    <property type="entry name" value="MEMBRANE TRANSPORTER PROTEIN YFCA-RELATED"/>
    <property type="match status" value="1"/>
</dbReference>
<dbReference type="GO" id="GO:0005886">
    <property type="term" value="C:plasma membrane"/>
    <property type="evidence" value="ECO:0007669"/>
    <property type="project" value="UniProtKB-SubCell"/>
</dbReference>
<feature type="transmembrane region" description="Helical" evidence="8">
    <location>
        <begin position="70"/>
        <end position="91"/>
    </location>
</feature>
<keyword evidence="5 8" id="KW-0812">Transmembrane</keyword>
<feature type="transmembrane region" description="Helical" evidence="8">
    <location>
        <begin position="225"/>
        <end position="243"/>
    </location>
</feature>
<feature type="transmembrane region" description="Helical" evidence="8">
    <location>
        <begin position="197"/>
        <end position="218"/>
    </location>
</feature>